<keyword evidence="2" id="KW-0326">Glycosidase</keyword>
<dbReference type="SUPFAM" id="SSF51445">
    <property type="entry name" value="(Trans)glycosidases"/>
    <property type="match status" value="1"/>
</dbReference>
<evidence type="ECO:0000256" key="2">
    <source>
        <dbReference type="ARBA" id="ARBA00023295"/>
    </source>
</evidence>
<feature type="compositionally biased region" description="Acidic residues" evidence="3">
    <location>
        <begin position="359"/>
        <end position="369"/>
    </location>
</feature>
<dbReference type="Pfam" id="PF00704">
    <property type="entry name" value="Glyco_hydro_18"/>
    <property type="match status" value="1"/>
</dbReference>
<dbReference type="Gene3D" id="3.20.20.80">
    <property type="entry name" value="Glycosidases"/>
    <property type="match status" value="1"/>
</dbReference>
<evidence type="ECO:0000313" key="7">
    <source>
        <dbReference type="Proteomes" id="UP001175001"/>
    </source>
</evidence>
<reference evidence="6" key="1">
    <citation type="submission" date="2023-06" db="EMBL/GenBank/DDBJ databases">
        <title>Multi-omics analyses reveal the molecular pathogenesis toolkit of Lasiodiplodia hormozganensis, a cross-kingdom pathogen.</title>
        <authorList>
            <person name="Felix C."/>
            <person name="Meneses R."/>
            <person name="Goncalves M.F.M."/>
            <person name="Tilleman L."/>
            <person name="Duarte A.S."/>
            <person name="Jorrin-Novo J.V."/>
            <person name="Van De Peer Y."/>
            <person name="Deforce D."/>
            <person name="Van Nieuwerburgh F."/>
            <person name="Esteves A.C."/>
            <person name="Alves A."/>
        </authorList>
    </citation>
    <scope>NUCLEOTIDE SEQUENCE</scope>
    <source>
        <strain evidence="6">CBS 339.90</strain>
    </source>
</reference>
<dbReference type="Proteomes" id="UP001175001">
    <property type="component" value="Unassembled WGS sequence"/>
</dbReference>
<proteinExistence type="predicted"/>
<feature type="domain" description="GH18" evidence="5">
    <location>
        <begin position="30"/>
        <end position="359"/>
    </location>
</feature>
<evidence type="ECO:0000256" key="3">
    <source>
        <dbReference type="SAM" id="MobiDB-lite"/>
    </source>
</evidence>
<dbReference type="PANTHER" id="PTHR45708:SF49">
    <property type="entry name" value="ENDOCHITINASE"/>
    <property type="match status" value="1"/>
</dbReference>
<dbReference type="GO" id="GO:0004568">
    <property type="term" value="F:chitinase activity"/>
    <property type="evidence" value="ECO:0007669"/>
    <property type="project" value="TreeGrafter"/>
</dbReference>
<dbReference type="EMBL" id="JAUJDW010000005">
    <property type="protein sequence ID" value="KAK0662737.1"/>
    <property type="molecule type" value="Genomic_DNA"/>
</dbReference>
<name>A0AA40D5T8_9PEZI</name>
<dbReference type="InterPro" id="IPR050542">
    <property type="entry name" value="Glycosyl_Hydrlase18_Chitinase"/>
</dbReference>
<organism evidence="6 7">
    <name type="scientific">Lasiodiplodia hormozganensis</name>
    <dbReference type="NCBI Taxonomy" id="869390"/>
    <lineage>
        <taxon>Eukaryota</taxon>
        <taxon>Fungi</taxon>
        <taxon>Dikarya</taxon>
        <taxon>Ascomycota</taxon>
        <taxon>Pezizomycotina</taxon>
        <taxon>Dothideomycetes</taxon>
        <taxon>Dothideomycetes incertae sedis</taxon>
        <taxon>Botryosphaeriales</taxon>
        <taxon>Botryosphaeriaceae</taxon>
        <taxon>Lasiodiplodia</taxon>
    </lineage>
</organism>
<evidence type="ECO:0000259" key="5">
    <source>
        <dbReference type="PROSITE" id="PS51910"/>
    </source>
</evidence>
<feature type="signal peptide" evidence="4">
    <location>
        <begin position="1"/>
        <end position="22"/>
    </location>
</feature>
<accession>A0AA40D5T8</accession>
<comment type="caution">
    <text evidence="6">The sequence shown here is derived from an EMBL/GenBank/DDBJ whole genome shotgun (WGS) entry which is preliminary data.</text>
</comment>
<evidence type="ECO:0000256" key="4">
    <source>
        <dbReference type="SAM" id="SignalP"/>
    </source>
</evidence>
<keyword evidence="7" id="KW-1185">Reference proteome</keyword>
<dbReference type="InterPro" id="IPR001223">
    <property type="entry name" value="Glyco_hydro18_cat"/>
</dbReference>
<dbReference type="PANTHER" id="PTHR45708">
    <property type="entry name" value="ENDOCHITINASE"/>
    <property type="match status" value="1"/>
</dbReference>
<evidence type="ECO:0000256" key="1">
    <source>
        <dbReference type="ARBA" id="ARBA00022801"/>
    </source>
</evidence>
<feature type="chain" id="PRO_5041303962" evidence="4">
    <location>
        <begin position="23"/>
        <end position="383"/>
    </location>
</feature>
<protein>
    <submittedName>
        <fullName evidence="6">Class III chitinase</fullName>
    </submittedName>
</protein>
<keyword evidence="1" id="KW-0378">Hydrolase</keyword>
<dbReference type="PROSITE" id="PS51910">
    <property type="entry name" value="GH18_2"/>
    <property type="match status" value="1"/>
</dbReference>
<keyword evidence="4" id="KW-0732">Signal</keyword>
<sequence>MPSISALSSVAASLAVLHGVHAAFDNTSSANVAVYWGQNSYGKGTGDLAQQRLSYYCASDDIDMIPLAFLTTITDTTGYPQLNFANQGDKCTLFDGTQLFDCSELAEDIPVCQEKYNKTITLSIGGATYTEGGFTSTDEAIAAADMIWATFGPPPADNTSSSCNTPRYSTSNNNNTILRPFGLAQVDGFDFDFEATVTNMAPFAQRLRDLMDAAEASDGRHRVLTAAPQCVFPDAADDQFLSGAEAVPMDAVLVQFYNNYCGVQAFVPDATTQNNFNFDVWDQWARNASANPGGVKVLVGVPASATAAGSGYLSAADLAPVLDYVKGFESFGGVMMWDVSQAYANDDFLSEVKGELVEAAEEDEEEDCGSGESGPGWLRSQAA</sequence>
<dbReference type="AlphaFoldDB" id="A0AA40D5T8"/>
<dbReference type="InterPro" id="IPR017853">
    <property type="entry name" value="GH"/>
</dbReference>
<evidence type="ECO:0000313" key="6">
    <source>
        <dbReference type="EMBL" id="KAK0662737.1"/>
    </source>
</evidence>
<gene>
    <name evidence="6" type="ORF">DIS24_g1778</name>
</gene>
<dbReference type="GO" id="GO:0005975">
    <property type="term" value="P:carbohydrate metabolic process"/>
    <property type="evidence" value="ECO:0007669"/>
    <property type="project" value="InterPro"/>
</dbReference>
<dbReference type="GO" id="GO:0005576">
    <property type="term" value="C:extracellular region"/>
    <property type="evidence" value="ECO:0007669"/>
    <property type="project" value="TreeGrafter"/>
</dbReference>
<feature type="region of interest" description="Disordered" evidence="3">
    <location>
        <begin position="359"/>
        <end position="383"/>
    </location>
</feature>